<evidence type="ECO:0000256" key="1">
    <source>
        <dbReference type="ARBA" id="ARBA00022801"/>
    </source>
</evidence>
<dbReference type="GO" id="GO:0016787">
    <property type="term" value="F:hydrolase activity"/>
    <property type="evidence" value="ECO:0007669"/>
    <property type="project" value="UniProtKB-KW"/>
</dbReference>
<reference evidence="3" key="1">
    <citation type="journal article" date="2023" name="Mol. Phylogenet. Evol.">
        <title>Genome-scale phylogeny and comparative genomics of the fungal order Sordariales.</title>
        <authorList>
            <person name="Hensen N."/>
            <person name="Bonometti L."/>
            <person name="Westerberg I."/>
            <person name="Brannstrom I.O."/>
            <person name="Guillou S."/>
            <person name="Cros-Aarteil S."/>
            <person name="Calhoun S."/>
            <person name="Haridas S."/>
            <person name="Kuo A."/>
            <person name="Mondo S."/>
            <person name="Pangilinan J."/>
            <person name="Riley R."/>
            <person name="LaButti K."/>
            <person name="Andreopoulos B."/>
            <person name="Lipzen A."/>
            <person name="Chen C."/>
            <person name="Yan M."/>
            <person name="Daum C."/>
            <person name="Ng V."/>
            <person name="Clum A."/>
            <person name="Steindorff A."/>
            <person name="Ohm R.A."/>
            <person name="Martin F."/>
            <person name="Silar P."/>
            <person name="Natvig D.O."/>
            <person name="Lalanne C."/>
            <person name="Gautier V."/>
            <person name="Ament-Velasquez S.L."/>
            <person name="Kruys A."/>
            <person name="Hutchinson M.I."/>
            <person name="Powell A.J."/>
            <person name="Barry K."/>
            <person name="Miller A.N."/>
            <person name="Grigoriev I.V."/>
            <person name="Debuchy R."/>
            <person name="Gladieux P."/>
            <person name="Hiltunen Thoren M."/>
            <person name="Johannesson H."/>
        </authorList>
    </citation>
    <scope>NUCLEOTIDE SEQUENCE</scope>
    <source>
        <strain evidence="3">CBS 955.72</strain>
    </source>
</reference>
<dbReference type="Pfam" id="PF07859">
    <property type="entry name" value="Abhydrolase_3"/>
    <property type="match status" value="1"/>
</dbReference>
<dbReference type="PANTHER" id="PTHR48081:SF8">
    <property type="entry name" value="ALPHA_BETA HYDROLASE FOLD-3 DOMAIN-CONTAINING PROTEIN-RELATED"/>
    <property type="match status" value="1"/>
</dbReference>
<dbReference type="AlphaFoldDB" id="A0AAJ0HQW3"/>
<dbReference type="Proteomes" id="UP001275084">
    <property type="component" value="Unassembled WGS sequence"/>
</dbReference>
<accession>A0AAJ0HQW3</accession>
<dbReference type="Gene3D" id="3.40.50.1820">
    <property type="entry name" value="alpha/beta hydrolase"/>
    <property type="match status" value="1"/>
</dbReference>
<dbReference type="InterPro" id="IPR050300">
    <property type="entry name" value="GDXG_lipolytic_enzyme"/>
</dbReference>
<keyword evidence="1 3" id="KW-0378">Hydrolase</keyword>
<proteinExistence type="predicted"/>
<name>A0AAJ0HQW3_9PEZI</name>
<keyword evidence="4" id="KW-1185">Reference proteome</keyword>
<feature type="domain" description="Alpha/beta hydrolase fold-3" evidence="2">
    <location>
        <begin position="92"/>
        <end position="308"/>
    </location>
</feature>
<organism evidence="3 4">
    <name type="scientific">Lasiosphaeria hispida</name>
    <dbReference type="NCBI Taxonomy" id="260671"/>
    <lineage>
        <taxon>Eukaryota</taxon>
        <taxon>Fungi</taxon>
        <taxon>Dikarya</taxon>
        <taxon>Ascomycota</taxon>
        <taxon>Pezizomycotina</taxon>
        <taxon>Sordariomycetes</taxon>
        <taxon>Sordariomycetidae</taxon>
        <taxon>Sordariales</taxon>
        <taxon>Lasiosphaeriaceae</taxon>
        <taxon>Lasiosphaeria</taxon>
    </lineage>
</organism>
<comment type="caution">
    <text evidence="3">The sequence shown here is derived from an EMBL/GenBank/DDBJ whole genome shotgun (WGS) entry which is preliminary data.</text>
</comment>
<reference evidence="3" key="2">
    <citation type="submission" date="2023-06" db="EMBL/GenBank/DDBJ databases">
        <authorList>
            <consortium name="Lawrence Berkeley National Laboratory"/>
            <person name="Haridas S."/>
            <person name="Hensen N."/>
            <person name="Bonometti L."/>
            <person name="Westerberg I."/>
            <person name="Brannstrom I.O."/>
            <person name="Guillou S."/>
            <person name="Cros-Aarteil S."/>
            <person name="Calhoun S."/>
            <person name="Kuo A."/>
            <person name="Mondo S."/>
            <person name="Pangilinan J."/>
            <person name="Riley R."/>
            <person name="Labutti K."/>
            <person name="Andreopoulos B."/>
            <person name="Lipzen A."/>
            <person name="Chen C."/>
            <person name="Yanf M."/>
            <person name="Daum C."/>
            <person name="Ng V."/>
            <person name="Clum A."/>
            <person name="Steindorff A."/>
            <person name="Ohm R."/>
            <person name="Martin F."/>
            <person name="Silar P."/>
            <person name="Natvig D."/>
            <person name="Lalanne C."/>
            <person name="Gautier V."/>
            <person name="Ament-Velasquez S.L."/>
            <person name="Kruys A."/>
            <person name="Hutchinson M.I."/>
            <person name="Powell A.J."/>
            <person name="Barry K."/>
            <person name="Miller A.N."/>
            <person name="Grigoriev I.V."/>
            <person name="Debuchy R."/>
            <person name="Gladieux P."/>
            <person name="Thoren M.H."/>
            <person name="Johannesson H."/>
        </authorList>
    </citation>
    <scope>NUCLEOTIDE SEQUENCE</scope>
    <source>
        <strain evidence="3">CBS 955.72</strain>
    </source>
</reference>
<dbReference type="InterPro" id="IPR029058">
    <property type="entry name" value="AB_hydrolase_fold"/>
</dbReference>
<evidence type="ECO:0000313" key="4">
    <source>
        <dbReference type="Proteomes" id="UP001275084"/>
    </source>
</evidence>
<evidence type="ECO:0000259" key="2">
    <source>
        <dbReference type="Pfam" id="PF07859"/>
    </source>
</evidence>
<evidence type="ECO:0000313" key="3">
    <source>
        <dbReference type="EMBL" id="KAK3359597.1"/>
    </source>
</evidence>
<dbReference type="PANTHER" id="PTHR48081">
    <property type="entry name" value="AB HYDROLASE SUPERFAMILY PROTEIN C4A8.06C"/>
    <property type="match status" value="1"/>
</dbReference>
<dbReference type="EMBL" id="JAUIQD010000002">
    <property type="protein sequence ID" value="KAK3359597.1"/>
    <property type="molecule type" value="Genomic_DNA"/>
</dbReference>
<gene>
    <name evidence="3" type="ORF">B0T25DRAFT_533359</name>
</gene>
<sequence length="349" mass="38040">MAKVSFQPLHPSIRDKLDPEYVELHDAKVQYIQPLELDTSWTPESRSRPSALAFAVQRTVDVGKVYDQDVEDFQIRVFVPAGDAPVEGWPCLVWYHGGGWVNGGLDSENGFLAHACKYVQCVVVTVNYRHAPEHPYPAAIKDAFRGFEWATSPENAETLSIDTSRLAIGGTSAGGGLAASVGLKILKDSDQTTIPKPCFQLLICPVIDNTATTESAWSTAKHSPFLTPGRMEWYRQKYFQGTDGSERMNWEASPCFAPTELLGGSPDSFIGIAECDLLAPEAIKYAATLEGLGARVESRVYPGATHSILALAGIHKVGKYLVHDACDALARHLGTSYDREVAIVEGLSE</sequence>
<dbReference type="SUPFAM" id="SSF53474">
    <property type="entry name" value="alpha/beta-Hydrolases"/>
    <property type="match status" value="1"/>
</dbReference>
<dbReference type="InterPro" id="IPR013094">
    <property type="entry name" value="AB_hydrolase_3"/>
</dbReference>
<protein>
    <submittedName>
        <fullName evidence="3">Alpha/Beta hydrolase protein</fullName>
    </submittedName>
</protein>